<sequence length="81" mass="9481">MLNWEDTSDIPKQDYIPQQSAREVAITTYVMGPMRTVSKGGTRYVLTLVQYHSRYVVVHFLKKNSDVITILIKFKTLFENR</sequence>
<dbReference type="HOGENOM" id="CLU_2579055_0_0_1"/>
<protein>
    <recommendedName>
        <fullName evidence="3">Integrase catalytic domain-containing protein</fullName>
    </recommendedName>
</protein>
<name>D0NQ08_PHYIT</name>
<reference evidence="2" key="1">
    <citation type="journal article" date="2009" name="Nature">
        <title>Genome sequence and analysis of the Irish potato famine pathogen Phytophthora infestans.</title>
        <authorList>
            <consortium name="The Broad Institute Genome Sequencing Platform"/>
            <person name="Haas B.J."/>
            <person name="Kamoun S."/>
            <person name="Zody M.C."/>
            <person name="Jiang R.H."/>
            <person name="Handsaker R.E."/>
            <person name="Cano L.M."/>
            <person name="Grabherr M."/>
            <person name="Kodira C.D."/>
            <person name="Raffaele S."/>
            <person name="Torto-Alalibo T."/>
            <person name="Bozkurt T.O."/>
            <person name="Ah-Fong A.M."/>
            <person name="Alvarado L."/>
            <person name="Anderson V.L."/>
            <person name="Armstrong M.R."/>
            <person name="Avrova A."/>
            <person name="Baxter L."/>
            <person name="Beynon J."/>
            <person name="Boevink P.C."/>
            <person name="Bollmann S.R."/>
            <person name="Bos J.I."/>
            <person name="Bulone V."/>
            <person name="Cai G."/>
            <person name="Cakir C."/>
            <person name="Carrington J.C."/>
            <person name="Chawner M."/>
            <person name="Conti L."/>
            <person name="Costanzo S."/>
            <person name="Ewan R."/>
            <person name="Fahlgren N."/>
            <person name="Fischbach M.A."/>
            <person name="Fugelstad J."/>
            <person name="Gilroy E.M."/>
            <person name="Gnerre S."/>
            <person name="Green P.J."/>
            <person name="Grenville-Briggs L.J."/>
            <person name="Griffith J."/>
            <person name="Grunwald N.J."/>
            <person name="Horn K."/>
            <person name="Horner N.R."/>
            <person name="Hu C.H."/>
            <person name="Huitema E."/>
            <person name="Jeong D.H."/>
            <person name="Jones A.M."/>
            <person name="Jones J.D."/>
            <person name="Jones R.W."/>
            <person name="Karlsson E.K."/>
            <person name="Kunjeti S.G."/>
            <person name="Lamour K."/>
            <person name="Liu Z."/>
            <person name="Ma L."/>
            <person name="Maclean D."/>
            <person name="Chibucos M.C."/>
            <person name="McDonald H."/>
            <person name="McWalters J."/>
            <person name="Meijer H.J."/>
            <person name="Morgan W."/>
            <person name="Morris P.F."/>
            <person name="Munro C.A."/>
            <person name="O'Neill K."/>
            <person name="Ospina-Giraldo M."/>
            <person name="Pinzon A."/>
            <person name="Pritchard L."/>
            <person name="Ramsahoye B."/>
            <person name="Ren Q."/>
            <person name="Restrepo S."/>
            <person name="Roy S."/>
            <person name="Sadanandom A."/>
            <person name="Savidor A."/>
            <person name="Schornack S."/>
            <person name="Schwartz D.C."/>
            <person name="Schumann U.D."/>
            <person name="Schwessinger B."/>
            <person name="Seyer L."/>
            <person name="Sharpe T."/>
            <person name="Silvar C."/>
            <person name="Song J."/>
            <person name="Studholme D.J."/>
            <person name="Sykes S."/>
            <person name="Thines M."/>
            <person name="van de Vondervoort P.J."/>
            <person name="Phuntumart V."/>
            <person name="Wawra S."/>
            <person name="Weide R."/>
            <person name="Win J."/>
            <person name="Young C."/>
            <person name="Zhou S."/>
            <person name="Fry W."/>
            <person name="Meyers B.C."/>
            <person name="van West P."/>
            <person name="Ristaino J."/>
            <person name="Govers F."/>
            <person name="Birch P.R."/>
            <person name="Whisson S.C."/>
            <person name="Judelson H.S."/>
            <person name="Nusbaum C."/>
        </authorList>
    </citation>
    <scope>NUCLEOTIDE SEQUENCE [LARGE SCALE GENOMIC DNA]</scope>
    <source>
        <strain evidence="2">T30-4</strain>
    </source>
</reference>
<proteinExistence type="predicted"/>
<dbReference type="EMBL" id="DS028151">
    <property type="protein sequence ID" value="EEY62720.1"/>
    <property type="molecule type" value="Genomic_DNA"/>
</dbReference>
<dbReference type="KEGG" id="pif:PITG_14506"/>
<dbReference type="VEuPathDB" id="FungiDB:PITG_14506"/>
<dbReference type="SUPFAM" id="SSF53098">
    <property type="entry name" value="Ribonuclease H-like"/>
    <property type="match status" value="1"/>
</dbReference>
<dbReference type="RefSeq" id="XP_002898962.1">
    <property type="nucleotide sequence ID" value="XM_002898916.1"/>
</dbReference>
<accession>D0NQ08</accession>
<dbReference type="Proteomes" id="UP000006643">
    <property type="component" value="Unassembled WGS sequence"/>
</dbReference>
<dbReference type="InParanoid" id="D0NQ08"/>
<evidence type="ECO:0000313" key="2">
    <source>
        <dbReference type="Proteomes" id="UP000006643"/>
    </source>
</evidence>
<dbReference type="InterPro" id="IPR012337">
    <property type="entry name" value="RNaseH-like_sf"/>
</dbReference>
<evidence type="ECO:0000313" key="1">
    <source>
        <dbReference type="EMBL" id="EEY62720.1"/>
    </source>
</evidence>
<dbReference type="OrthoDB" id="118622at2759"/>
<organism evidence="1 2">
    <name type="scientific">Phytophthora infestans (strain T30-4)</name>
    <name type="common">Potato late blight agent</name>
    <dbReference type="NCBI Taxonomy" id="403677"/>
    <lineage>
        <taxon>Eukaryota</taxon>
        <taxon>Sar</taxon>
        <taxon>Stramenopiles</taxon>
        <taxon>Oomycota</taxon>
        <taxon>Peronosporomycetes</taxon>
        <taxon>Peronosporales</taxon>
        <taxon>Peronosporaceae</taxon>
        <taxon>Phytophthora</taxon>
    </lineage>
</organism>
<keyword evidence="2" id="KW-1185">Reference proteome</keyword>
<gene>
    <name evidence="1" type="ORF">PITG_14506</name>
</gene>
<evidence type="ECO:0008006" key="3">
    <source>
        <dbReference type="Google" id="ProtNLM"/>
    </source>
</evidence>
<dbReference type="AlphaFoldDB" id="D0NQ08"/>
<dbReference type="eggNOG" id="KOG0017">
    <property type="taxonomic scope" value="Eukaryota"/>
</dbReference>
<dbReference type="GeneID" id="9474137"/>